<comment type="caution">
    <text evidence="1">The sequence shown here is derived from an EMBL/GenBank/DDBJ whole genome shotgun (WGS) entry which is preliminary data.</text>
</comment>
<dbReference type="EMBL" id="VSRR010000430">
    <property type="protein sequence ID" value="MPC15466.1"/>
    <property type="molecule type" value="Genomic_DNA"/>
</dbReference>
<evidence type="ECO:0000313" key="1">
    <source>
        <dbReference type="EMBL" id="MPC15466.1"/>
    </source>
</evidence>
<dbReference type="InterPro" id="IPR015797">
    <property type="entry name" value="NUDIX_hydrolase-like_dom_sf"/>
</dbReference>
<dbReference type="PANTHER" id="PTHR22769:SF56">
    <property type="entry name" value="8-OXO-DGDP PHOSPHATASE NUDT18"/>
    <property type="match status" value="1"/>
</dbReference>
<proteinExistence type="predicted"/>
<organism evidence="1 2">
    <name type="scientific">Portunus trituberculatus</name>
    <name type="common">Swimming crab</name>
    <name type="synonym">Neptunus trituberculatus</name>
    <dbReference type="NCBI Taxonomy" id="210409"/>
    <lineage>
        <taxon>Eukaryota</taxon>
        <taxon>Metazoa</taxon>
        <taxon>Ecdysozoa</taxon>
        <taxon>Arthropoda</taxon>
        <taxon>Crustacea</taxon>
        <taxon>Multicrustacea</taxon>
        <taxon>Malacostraca</taxon>
        <taxon>Eumalacostraca</taxon>
        <taxon>Eucarida</taxon>
        <taxon>Decapoda</taxon>
        <taxon>Pleocyemata</taxon>
        <taxon>Brachyura</taxon>
        <taxon>Eubrachyura</taxon>
        <taxon>Portunoidea</taxon>
        <taxon>Portunidae</taxon>
        <taxon>Portuninae</taxon>
        <taxon>Portunus</taxon>
    </lineage>
</organism>
<dbReference type="OrthoDB" id="10005910at2759"/>
<keyword evidence="2" id="KW-1185">Reference proteome</keyword>
<dbReference type="GO" id="GO:0044716">
    <property type="term" value="F:8-oxo-GDP phosphatase activity"/>
    <property type="evidence" value="ECO:0007669"/>
    <property type="project" value="TreeGrafter"/>
</dbReference>
<dbReference type="GO" id="GO:0044715">
    <property type="term" value="F:8-oxo-dGDP phosphatase activity"/>
    <property type="evidence" value="ECO:0007669"/>
    <property type="project" value="TreeGrafter"/>
</dbReference>
<protein>
    <recommendedName>
        <fullName evidence="3">Nudix hydrolase domain-containing protein</fullName>
    </recommendedName>
</protein>
<gene>
    <name evidence="1" type="ORF">E2C01_008257</name>
</gene>
<name>A0A5B7D4A1_PORTR</name>
<dbReference type="PANTHER" id="PTHR22769">
    <property type="entry name" value="MUTT/NUDIX HYDROLASE"/>
    <property type="match status" value="1"/>
</dbReference>
<dbReference type="AlphaFoldDB" id="A0A5B7D4A1"/>
<accession>A0A5B7D4A1</accession>
<reference evidence="1 2" key="1">
    <citation type="submission" date="2019-05" db="EMBL/GenBank/DDBJ databases">
        <title>Another draft genome of Portunus trituberculatus and its Hox gene families provides insights of decapod evolution.</title>
        <authorList>
            <person name="Jeong J.-H."/>
            <person name="Song I."/>
            <person name="Kim S."/>
            <person name="Choi T."/>
            <person name="Kim D."/>
            <person name="Ryu S."/>
            <person name="Kim W."/>
        </authorList>
    </citation>
    <scope>NUCLEOTIDE SEQUENCE [LARGE SCALE GENOMIC DNA]</scope>
    <source>
        <tissue evidence="1">Muscle</tissue>
    </source>
</reference>
<evidence type="ECO:0008006" key="3">
    <source>
        <dbReference type="Google" id="ProtNLM"/>
    </source>
</evidence>
<dbReference type="Gene3D" id="3.90.79.10">
    <property type="entry name" value="Nucleoside Triphosphate Pyrophosphohydrolase"/>
    <property type="match status" value="1"/>
</dbReference>
<sequence length="161" mass="17831">MDSIEGNIRLLLQGKEVEESQDFCDFTLQDQNEVTGRNEGRKEREAAKREVLEETGMEADITTLLMVESAAGSWFRFVVTGNVLDKVVGFRFVVPRRVSLLSYIEGRPPMVVRRRPSHPGQSQGLGGIHTSHLTLLTTHDCPADDDLYCVRGDGGGGDVLK</sequence>
<evidence type="ECO:0000313" key="2">
    <source>
        <dbReference type="Proteomes" id="UP000324222"/>
    </source>
</evidence>
<dbReference type="SUPFAM" id="SSF55811">
    <property type="entry name" value="Nudix"/>
    <property type="match status" value="1"/>
</dbReference>
<dbReference type="Proteomes" id="UP000324222">
    <property type="component" value="Unassembled WGS sequence"/>
</dbReference>